<organism evidence="1 2">
    <name type="scientific">Rhipicephalus sanguineus</name>
    <name type="common">Brown dog tick</name>
    <name type="synonym">Ixodes sanguineus</name>
    <dbReference type="NCBI Taxonomy" id="34632"/>
    <lineage>
        <taxon>Eukaryota</taxon>
        <taxon>Metazoa</taxon>
        <taxon>Ecdysozoa</taxon>
        <taxon>Arthropoda</taxon>
        <taxon>Chelicerata</taxon>
        <taxon>Arachnida</taxon>
        <taxon>Acari</taxon>
        <taxon>Parasitiformes</taxon>
        <taxon>Ixodida</taxon>
        <taxon>Ixodoidea</taxon>
        <taxon>Ixodidae</taxon>
        <taxon>Rhipicephalinae</taxon>
        <taxon>Rhipicephalus</taxon>
        <taxon>Rhipicephalus</taxon>
    </lineage>
</organism>
<sequence>MAPGQAPAFTEEEGGWSTPKVRLEAYFQEQEIMDAAKQQALLVAALFNGIVKVLQGRCHPKSVNDLAIQRCHQASTEPLGATSQQNSSQLPVFHAHTGKISSLTLKEVEDFAIAAEVAAGNTQHMQKRASEVAGATNFVRLRKQMGYVVMNIGLSPPVAQPRTRQMTVVISEQCAIDAGNMAT</sequence>
<dbReference type="AlphaFoldDB" id="A0A9D4PCS3"/>
<reference evidence="1" key="1">
    <citation type="journal article" date="2020" name="Cell">
        <title>Large-Scale Comparative Analyses of Tick Genomes Elucidate Their Genetic Diversity and Vector Capacities.</title>
        <authorList>
            <consortium name="Tick Genome and Microbiome Consortium (TIGMIC)"/>
            <person name="Jia N."/>
            <person name="Wang J."/>
            <person name="Shi W."/>
            <person name="Du L."/>
            <person name="Sun Y."/>
            <person name="Zhan W."/>
            <person name="Jiang J.F."/>
            <person name="Wang Q."/>
            <person name="Zhang B."/>
            <person name="Ji P."/>
            <person name="Bell-Sakyi L."/>
            <person name="Cui X.M."/>
            <person name="Yuan T.T."/>
            <person name="Jiang B.G."/>
            <person name="Yang W.F."/>
            <person name="Lam T.T."/>
            <person name="Chang Q.C."/>
            <person name="Ding S.J."/>
            <person name="Wang X.J."/>
            <person name="Zhu J.G."/>
            <person name="Ruan X.D."/>
            <person name="Zhao L."/>
            <person name="Wei J.T."/>
            <person name="Ye R.Z."/>
            <person name="Que T.C."/>
            <person name="Du C.H."/>
            <person name="Zhou Y.H."/>
            <person name="Cheng J.X."/>
            <person name="Dai P.F."/>
            <person name="Guo W.B."/>
            <person name="Han X.H."/>
            <person name="Huang E.J."/>
            <person name="Li L.F."/>
            <person name="Wei W."/>
            <person name="Gao Y.C."/>
            <person name="Liu J.Z."/>
            <person name="Shao H.Z."/>
            <person name="Wang X."/>
            <person name="Wang C.C."/>
            <person name="Yang T.C."/>
            <person name="Huo Q.B."/>
            <person name="Li W."/>
            <person name="Chen H.Y."/>
            <person name="Chen S.E."/>
            <person name="Zhou L.G."/>
            <person name="Ni X.B."/>
            <person name="Tian J.H."/>
            <person name="Sheng Y."/>
            <person name="Liu T."/>
            <person name="Pan Y.S."/>
            <person name="Xia L.Y."/>
            <person name="Li J."/>
            <person name="Zhao F."/>
            <person name="Cao W.C."/>
        </authorList>
    </citation>
    <scope>NUCLEOTIDE SEQUENCE</scope>
    <source>
        <strain evidence="1">Rsan-2018</strain>
    </source>
</reference>
<evidence type="ECO:0000313" key="2">
    <source>
        <dbReference type="Proteomes" id="UP000821837"/>
    </source>
</evidence>
<evidence type="ECO:0000313" key="1">
    <source>
        <dbReference type="EMBL" id="KAH7935346.1"/>
    </source>
</evidence>
<keyword evidence="2" id="KW-1185">Reference proteome</keyword>
<dbReference type="EMBL" id="JABSTV010001255">
    <property type="protein sequence ID" value="KAH7935346.1"/>
    <property type="molecule type" value="Genomic_DNA"/>
</dbReference>
<name>A0A9D4PCS3_RHISA</name>
<comment type="caution">
    <text evidence="1">The sequence shown here is derived from an EMBL/GenBank/DDBJ whole genome shotgun (WGS) entry which is preliminary data.</text>
</comment>
<protein>
    <submittedName>
        <fullName evidence="1">Uncharacterized protein</fullName>
    </submittedName>
</protein>
<proteinExistence type="predicted"/>
<gene>
    <name evidence="1" type="ORF">HPB52_006463</name>
</gene>
<accession>A0A9D4PCS3</accession>
<dbReference type="Proteomes" id="UP000821837">
    <property type="component" value="Unassembled WGS sequence"/>
</dbReference>
<reference evidence="1" key="2">
    <citation type="submission" date="2021-09" db="EMBL/GenBank/DDBJ databases">
        <authorList>
            <person name="Jia N."/>
            <person name="Wang J."/>
            <person name="Shi W."/>
            <person name="Du L."/>
            <person name="Sun Y."/>
            <person name="Zhan W."/>
            <person name="Jiang J."/>
            <person name="Wang Q."/>
            <person name="Zhang B."/>
            <person name="Ji P."/>
            <person name="Sakyi L.B."/>
            <person name="Cui X."/>
            <person name="Yuan T."/>
            <person name="Jiang B."/>
            <person name="Yang W."/>
            <person name="Lam T.T.-Y."/>
            <person name="Chang Q."/>
            <person name="Ding S."/>
            <person name="Wang X."/>
            <person name="Zhu J."/>
            <person name="Ruan X."/>
            <person name="Zhao L."/>
            <person name="Wei J."/>
            <person name="Que T."/>
            <person name="Du C."/>
            <person name="Cheng J."/>
            <person name="Dai P."/>
            <person name="Han X."/>
            <person name="Huang E."/>
            <person name="Gao Y."/>
            <person name="Liu J."/>
            <person name="Shao H."/>
            <person name="Ye R."/>
            <person name="Li L."/>
            <person name="Wei W."/>
            <person name="Wang X."/>
            <person name="Wang C."/>
            <person name="Huo Q."/>
            <person name="Li W."/>
            <person name="Guo W."/>
            <person name="Chen H."/>
            <person name="Chen S."/>
            <person name="Zhou L."/>
            <person name="Zhou L."/>
            <person name="Ni X."/>
            <person name="Tian J."/>
            <person name="Zhou Y."/>
            <person name="Sheng Y."/>
            <person name="Liu T."/>
            <person name="Pan Y."/>
            <person name="Xia L."/>
            <person name="Li J."/>
            <person name="Zhao F."/>
            <person name="Cao W."/>
        </authorList>
    </citation>
    <scope>NUCLEOTIDE SEQUENCE</scope>
    <source>
        <strain evidence="1">Rsan-2018</strain>
        <tissue evidence="1">Larvae</tissue>
    </source>
</reference>